<dbReference type="KEGG" id="npy:NPRO_03170"/>
<sequence length="294" mass="32046">MLDRIEFLLGETFVALRRNGLMTVAAVSTATVALFLIGGLGFLYLKLYEYANSIPSRFEMRAFFKTGTTYDEIRKTAEAARKIEGVALVQWIPRDKAWEKQRQQYPELTEGIENPLPDALKIKVDDLSKTESVAAAVSAIPTIETGGVKYLDDLVRQLDDMMRMVRLLGLFLGGLSIITSGILISNAIQMTIHSRRREIKIMQLVGAAHRTIQIPLVLEGVVQGMVGGVLATLLLWASHGAIVRMLDQFSTVSEPGPFPLSAMFAVLLAAGGVCGFVFSGIAARSPLKYGGARA</sequence>
<feature type="domain" description="FtsX extracellular" evidence="13">
    <location>
        <begin position="59"/>
        <end position="144"/>
    </location>
</feature>
<evidence type="ECO:0000313" key="15">
    <source>
        <dbReference type="Proteomes" id="UP000662873"/>
    </source>
</evidence>
<keyword evidence="9 10" id="KW-0131">Cell cycle</keyword>
<dbReference type="PIRSF" id="PIRSF003097">
    <property type="entry name" value="FtsX"/>
    <property type="match status" value="1"/>
</dbReference>
<keyword evidence="7 11" id="KW-1133">Transmembrane helix</keyword>
<comment type="similarity">
    <text evidence="2 10">Belongs to the ABC-4 integral membrane protein family. FtsX subfamily.</text>
</comment>
<protein>
    <recommendedName>
        <fullName evidence="3 10">Cell division protein FtsX</fullName>
    </recommendedName>
</protein>
<dbReference type="InterPro" id="IPR040690">
    <property type="entry name" value="FtsX_ECD"/>
</dbReference>
<feature type="transmembrane region" description="Helical" evidence="11">
    <location>
        <begin position="21"/>
        <end position="45"/>
    </location>
</feature>
<comment type="subcellular location">
    <subcellularLocation>
        <location evidence="1">Cell membrane</location>
        <topology evidence="1">Multi-pass membrane protein</topology>
    </subcellularLocation>
</comment>
<keyword evidence="6 11" id="KW-0812">Transmembrane</keyword>
<dbReference type="InterPro" id="IPR003838">
    <property type="entry name" value="ABC3_permease_C"/>
</dbReference>
<dbReference type="PANTHER" id="PTHR47755">
    <property type="entry name" value="CELL DIVISION PROTEIN FTSX"/>
    <property type="match status" value="1"/>
</dbReference>
<evidence type="ECO:0000256" key="4">
    <source>
        <dbReference type="ARBA" id="ARBA00022475"/>
    </source>
</evidence>
<evidence type="ECO:0000256" key="11">
    <source>
        <dbReference type="SAM" id="Phobius"/>
    </source>
</evidence>
<accession>A0A809RSN3</accession>
<evidence type="ECO:0000256" key="7">
    <source>
        <dbReference type="ARBA" id="ARBA00022989"/>
    </source>
</evidence>
<keyword evidence="4 10" id="KW-1003">Cell membrane</keyword>
<dbReference type="GO" id="GO:0051301">
    <property type="term" value="P:cell division"/>
    <property type="evidence" value="ECO:0007669"/>
    <property type="project" value="UniProtKB-KW"/>
</dbReference>
<dbReference type="AlphaFoldDB" id="A0A809RSN3"/>
<dbReference type="Gene3D" id="3.30.70.3040">
    <property type="match status" value="1"/>
</dbReference>
<evidence type="ECO:0000259" key="13">
    <source>
        <dbReference type="Pfam" id="PF18075"/>
    </source>
</evidence>
<dbReference type="Pfam" id="PF02687">
    <property type="entry name" value="FtsX"/>
    <property type="match status" value="1"/>
</dbReference>
<feature type="domain" description="ABC3 transporter permease C-terminal" evidence="12">
    <location>
        <begin position="171"/>
        <end position="283"/>
    </location>
</feature>
<feature type="transmembrane region" description="Helical" evidence="11">
    <location>
        <begin position="216"/>
        <end position="238"/>
    </location>
</feature>
<keyword evidence="5 10" id="KW-0132">Cell division</keyword>
<dbReference type="Pfam" id="PF18075">
    <property type="entry name" value="FtsX_ECD"/>
    <property type="match status" value="1"/>
</dbReference>
<gene>
    <name evidence="14" type="ORF">NPRO_03170</name>
</gene>
<dbReference type="Proteomes" id="UP000662873">
    <property type="component" value="Chromosome"/>
</dbReference>
<evidence type="ECO:0000256" key="1">
    <source>
        <dbReference type="ARBA" id="ARBA00004651"/>
    </source>
</evidence>
<evidence type="ECO:0000256" key="10">
    <source>
        <dbReference type="PIRNR" id="PIRNR003097"/>
    </source>
</evidence>
<dbReference type="PANTHER" id="PTHR47755:SF1">
    <property type="entry name" value="CELL DIVISION PROTEIN FTSX"/>
    <property type="match status" value="1"/>
</dbReference>
<feature type="transmembrane region" description="Helical" evidence="11">
    <location>
        <begin position="258"/>
        <end position="283"/>
    </location>
</feature>
<evidence type="ECO:0000256" key="5">
    <source>
        <dbReference type="ARBA" id="ARBA00022618"/>
    </source>
</evidence>
<keyword evidence="8 10" id="KW-0472">Membrane</keyword>
<name>A0A809RSN3_9BACT</name>
<evidence type="ECO:0000256" key="6">
    <source>
        <dbReference type="ARBA" id="ARBA00022692"/>
    </source>
</evidence>
<evidence type="ECO:0000256" key="8">
    <source>
        <dbReference type="ARBA" id="ARBA00023136"/>
    </source>
</evidence>
<evidence type="ECO:0000256" key="9">
    <source>
        <dbReference type="ARBA" id="ARBA00023306"/>
    </source>
</evidence>
<evidence type="ECO:0000256" key="2">
    <source>
        <dbReference type="ARBA" id="ARBA00007379"/>
    </source>
</evidence>
<dbReference type="InterPro" id="IPR004513">
    <property type="entry name" value="FtsX"/>
</dbReference>
<proteinExistence type="inferred from homology"/>
<organism evidence="14 15">
    <name type="scientific">Candidatus Nitrosymbiomonas proteolyticus</name>
    <dbReference type="NCBI Taxonomy" id="2608984"/>
    <lineage>
        <taxon>Bacteria</taxon>
        <taxon>Bacillati</taxon>
        <taxon>Armatimonadota</taxon>
        <taxon>Armatimonadota incertae sedis</taxon>
        <taxon>Candidatus Nitrosymbiomonas</taxon>
    </lineage>
</organism>
<dbReference type="EMBL" id="AP021858">
    <property type="protein sequence ID" value="BBO22722.1"/>
    <property type="molecule type" value="Genomic_DNA"/>
</dbReference>
<evidence type="ECO:0000259" key="12">
    <source>
        <dbReference type="Pfam" id="PF02687"/>
    </source>
</evidence>
<feature type="transmembrane region" description="Helical" evidence="11">
    <location>
        <begin position="167"/>
        <end position="188"/>
    </location>
</feature>
<evidence type="ECO:0000313" key="14">
    <source>
        <dbReference type="EMBL" id="BBO22722.1"/>
    </source>
</evidence>
<evidence type="ECO:0000256" key="3">
    <source>
        <dbReference type="ARBA" id="ARBA00021907"/>
    </source>
</evidence>
<reference evidence="14" key="1">
    <citation type="journal article" name="DNA Res.">
        <title>The physiological potential of anammox bacteria as revealed by their core genome structure.</title>
        <authorList>
            <person name="Okubo T."/>
            <person name="Toyoda A."/>
            <person name="Fukuhara K."/>
            <person name="Uchiyama I."/>
            <person name="Harigaya Y."/>
            <person name="Kuroiwa M."/>
            <person name="Suzuki T."/>
            <person name="Murakami Y."/>
            <person name="Suwa Y."/>
            <person name="Takami H."/>
        </authorList>
    </citation>
    <scope>NUCLEOTIDE SEQUENCE</scope>
    <source>
        <strain evidence="14">317325-2</strain>
    </source>
</reference>
<dbReference type="GO" id="GO:0005886">
    <property type="term" value="C:plasma membrane"/>
    <property type="evidence" value="ECO:0007669"/>
    <property type="project" value="UniProtKB-SubCell"/>
</dbReference>